<protein>
    <recommendedName>
        <fullName evidence="1">Mutator-like transposase domain-containing protein</fullName>
    </recommendedName>
</protein>
<keyword evidence="3" id="KW-1185">Reference proteome</keyword>
<organism evidence="2 3">
    <name type="scientific">Trichonephila clavipes</name>
    <name type="common">Golden silk orbweaver</name>
    <name type="synonym">Nephila clavipes</name>
    <dbReference type="NCBI Taxonomy" id="2585209"/>
    <lineage>
        <taxon>Eukaryota</taxon>
        <taxon>Metazoa</taxon>
        <taxon>Ecdysozoa</taxon>
        <taxon>Arthropoda</taxon>
        <taxon>Chelicerata</taxon>
        <taxon>Arachnida</taxon>
        <taxon>Araneae</taxon>
        <taxon>Araneomorphae</taxon>
        <taxon>Entelegynae</taxon>
        <taxon>Araneoidea</taxon>
        <taxon>Nephilidae</taxon>
        <taxon>Trichonephila</taxon>
    </lineage>
</organism>
<evidence type="ECO:0000313" key="3">
    <source>
        <dbReference type="Proteomes" id="UP000887159"/>
    </source>
</evidence>
<comment type="caution">
    <text evidence="2">The sequence shown here is derived from an EMBL/GenBank/DDBJ whole genome shotgun (WGS) entry which is preliminary data.</text>
</comment>
<reference evidence="2" key="1">
    <citation type="submission" date="2020-08" db="EMBL/GenBank/DDBJ databases">
        <title>Multicomponent nature underlies the extraordinary mechanical properties of spider dragline silk.</title>
        <authorList>
            <person name="Kono N."/>
            <person name="Nakamura H."/>
            <person name="Mori M."/>
            <person name="Yoshida Y."/>
            <person name="Ohtoshi R."/>
            <person name="Malay A.D."/>
            <person name="Moran D.A.P."/>
            <person name="Tomita M."/>
            <person name="Numata K."/>
            <person name="Arakawa K."/>
        </authorList>
    </citation>
    <scope>NUCLEOTIDE SEQUENCE</scope>
</reference>
<dbReference type="Proteomes" id="UP000887159">
    <property type="component" value="Unassembled WGS sequence"/>
</dbReference>
<feature type="domain" description="Mutator-like transposase" evidence="1">
    <location>
        <begin position="1"/>
        <end position="184"/>
    </location>
</feature>
<accession>A0A8X6VRY9</accession>
<gene>
    <name evidence="2" type="primary">g.50269</name>
    <name evidence="2" type="ORF">TNCV_209351</name>
</gene>
<name>A0A8X6VRY9_TRICX</name>
<evidence type="ECO:0000313" key="2">
    <source>
        <dbReference type="EMBL" id="GFY20303.1"/>
    </source>
</evidence>
<sequence>MNLPSPTEKFRIYTELLFNSTKFTFEKSMKNYVEEATRIEGSCDIAIALDGSIQKRGYQSLNGIVTATSVDTGKVINCEVFSKHCRCKTAVNFAHGPSCLANYSGSSEGKEVKGVTAIFERSEGHYGIRYTKYLGDGDSRSFSSILALNPYDTQKEKLDFVGHIQKRIGTGVLDFKSKNSRKKLRVGKSLRARNYSLTI</sequence>
<dbReference type="Pfam" id="PF20700">
    <property type="entry name" value="Mutator"/>
    <property type="match status" value="1"/>
</dbReference>
<evidence type="ECO:0000259" key="1">
    <source>
        <dbReference type="Pfam" id="PF20700"/>
    </source>
</evidence>
<dbReference type="EMBL" id="BMAU01021355">
    <property type="protein sequence ID" value="GFY20303.1"/>
    <property type="molecule type" value="Genomic_DNA"/>
</dbReference>
<proteinExistence type="predicted"/>
<dbReference type="AlphaFoldDB" id="A0A8X6VRY9"/>
<dbReference type="InterPro" id="IPR049012">
    <property type="entry name" value="Mutator_transp_dom"/>
</dbReference>